<keyword evidence="8" id="KW-0496">Mitochondrion</keyword>
<keyword evidence="4" id="KW-0138">CF(0)</keyword>
<evidence type="ECO:0000256" key="7">
    <source>
        <dbReference type="ARBA" id="ARBA00023065"/>
    </source>
</evidence>
<protein>
    <recommendedName>
        <fullName evidence="13">ATP synthase peripheral stalk subunit F6, mitochondrial</fullName>
    </recommendedName>
    <alternativeName>
        <fullName evidence="10">ATP synthase peripheral stalk subunit F6</fullName>
    </alternativeName>
</protein>
<dbReference type="PANTHER" id="PTHR12441:SF10">
    <property type="entry name" value="ATP SYNTHASE-COUPLING FACTOR 6, MITOCHONDRIAL"/>
    <property type="match status" value="1"/>
</dbReference>
<evidence type="ECO:0000256" key="9">
    <source>
        <dbReference type="ARBA" id="ARBA00023136"/>
    </source>
</evidence>
<evidence type="ECO:0000256" key="2">
    <source>
        <dbReference type="ARBA" id="ARBA00007346"/>
    </source>
</evidence>
<evidence type="ECO:0000256" key="13">
    <source>
        <dbReference type="ARBA" id="ARBA00073749"/>
    </source>
</evidence>
<reference evidence="14 15" key="1">
    <citation type="submission" date="2019-09" db="EMBL/GenBank/DDBJ databases">
        <title>Bird 10,000 Genomes (B10K) Project - Family phase.</title>
        <authorList>
            <person name="Zhang G."/>
        </authorList>
    </citation>
    <scope>NUCLEOTIDE SEQUENCE [LARGE SCALE GENOMIC DNA]</scope>
    <source>
        <strain evidence="14">B10K-DU-012-02</strain>
    </source>
</reference>
<accession>A0A7L3HNX4</accession>
<dbReference type="InterPro" id="IPR036204">
    <property type="entry name" value="ATP_synth_f6_sf_mt"/>
</dbReference>
<sequence length="57" mass="6573">MILRQILRLSSLFGSAVSVHVRRNIGLSAIVFNKTKELDPVQKLFLDKIREYNTKSK</sequence>
<comment type="function">
    <text evidence="11">Subunit F6, of the mitochondrial membrane ATP synthase complex (F(1)F(0) ATP synthase or Complex V) that produces ATP from ADP in the presence of a proton gradient across the membrane which is generated by electron transport complexes of the respiratory chain. ATP synthase complex consist of a soluble F(1) head domain - the catalytic core - and a membrane F(1) domain - the membrane proton channel. These two domains are linked by a central stalk rotating inside the F(1) region and a stationary peripheral stalk. During catalysis, ATP synthesis in the catalytic domain of F(1) is coupled via a rotary mechanism of the central stalk subunits to proton translocation. In vivo, can only synthesize ATP although its ATP hydrolase activity can be activated artificially in vitro. Part of the complex F(0) domain. Part of the complex F(0) domain and the peripheric stalk, which acts as a stator to hold the catalytic alpha(3)beta(3) subcomplex and subunit a/ATP6 static relative to the rotary elements.</text>
</comment>
<keyword evidence="3" id="KW-0813">Transport</keyword>
<dbReference type="GO" id="GO:0015986">
    <property type="term" value="P:proton motive force-driven ATP synthesis"/>
    <property type="evidence" value="ECO:0007669"/>
    <property type="project" value="InterPro"/>
</dbReference>
<evidence type="ECO:0000256" key="11">
    <source>
        <dbReference type="ARBA" id="ARBA00059339"/>
    </source>
</evidence>
<evidence type="ECO:0000256" key="1">
    <source>
        <dbReference type="ARBA" id="ARBA00004273"/>
    </source>
</evidence>
<dbReference type="GO" id="GO:0015078">
    <property type="term" value="F:proton transmembrane transporter activity"/>
    <property type="evidence" value="ECO:0007669"/>
    <property type="project" value="InterPro"/>
</dbReference>
<organism evidence="14 15">
    <name type="scientific">Buphagus erythrorhynchus</name>
    <name type="common">red-billed oxpecker</name>
    <dbReference type="NCBI Taxonomy" id="245048"/>
    <lineage>
        <taxon>Eukaryota</taxon>
        <taxon>Metazoa</taxon>
        <taxon>Chordata</taxon>
        <taxon>Craniata</taxon>
        <taxon>Vertebrata</taxon>
        <taxon>Euteleostomi</taxon>
        <taxon>Archelosauria</taxon>
        <taxon>Archosauria</taxon>
        <taxon>Dinosauria</taxon>
        <taxon>Saurischia</taxon>
        <taxon>Theropoda</taxon>
        <taxon>Coelurosauria</taxon>
        <taxon>Aves</taxon>
        <taxon>Neognathae</taxon>
        <taxon>Neoaves</taxon>
        <taxon>Telluraves</taxon>
        <taxon>Australaves</taxon>
        <taxon>Passeriformes</taxon>
        <taxon>Sturnidae</taxon>
        <taxon>Buphagus</taxon>
    </lineage>
</organism>
<evidence type="ECO:0000256" key="12">
    <source>
        <dbReference type="ARBA" id="ARBA00064647"/>
    </source>
</evidence>
<comment type="subunit">
    <text evidence="12">Component of the ATP synthase complex composed at least of ATP5F1A/subunit alpha, ATP5F1B/subunit beta, ATP5MC1/subunit c (homooctomer), MT-ATP6/subunit a, MT-ATP8/subunit 8, ATP5ME/subunit e, ATP5MF/subunit f, ATP5MG/subunit g, ATP5MK/subunit k, ATP5MJ/subunit j, ATP5F1C/subunit gamma, ATP5F1D/subunit delta, ATP5F1E/subunit epsilon, ATP5PF/subunit F6, ATP5PB/subunit b, ATP5PD/subunit d, ATP5PO/subunit OSCP. ATP synthase complex consists of a soluble F(1) head domain (subunits alpha(3) and beta(3)) - the catalytic core - and a membrane F(0) domain - the membrane proton channel (subunits c, a, 8, e, f, g, k and j). These two domains are linked by a central stalk (subunits gamma, delta, and epsilon) rotating inside the F1 region and a stationary peripheral stalk (subunits F6, b, d, and OSCP).</text>
</comment>
<gene>
    <name evidence="14" type="primary">Atp5j_1</name>
    <name evidence="14" type="ORF">BUPERY_R12187</name>
</gene>
<comment type="subcellular location">
    <subcellularLocation>
        <location evidence="1">Mitochondrion inner membrane</location>
    </subcellularLocation>
</comment>
<evidence type="ECO:0000313" key="14">
    <source>
        <dbReference type="EMBL" id="NXU06089.1"/>
    </source>
</evidence>
<keyword evidence="15" id="KW-1185">Reference proteome</keyword>
<dbReference type="Pfam" id="PF05511">
    <property type="entry name" value="ATP-synt_F6"/>
    <property type="match status" value="1"/>
</dbReference>
<dbReference type="PANTHER" id="PTHR12441">
    <property type="entry name" value="ATP SYNTHASE COUPLING FACTOR 6, MITOCHONDRIAL"/>
    <property type="match status" value="1"/>
</dbReference>
<keyword evidence="5" id="KW-0375">Hydrogen ion transport</keyword>
<proteinExistence type="inferred from homology"/>
<evidence type="ECO:0000313" key="15">
    <source>
        <dbReference type="Proteomes" id="UP000566314"/>
    </source>
</evidence>
<evidence type="ECO:0000256" key="8">
    <source>
        <dbReference type="ARBA" id="ARBA00023128"/>
    </source>
</evidence>
<name>A0A7L3HNX4_9PASS</name>
<dbReference type="GO" id="GO:0045259">
    <property type="term" value="C:proton-transporting ATP synthase complex"/>
    <property type="evidence" value="ECO:0007669"/>
    <property type="project" value="UniProtKB-KW"/>
</dbReference>
<evidence type="ECO:0000256" key="6">
    <source>
        <dbReference type="ARBA" id="ARBA00022792"/>
    </source>
</evidence>
<dbReference type="InterPro" id="IPR008387">
    <property type="entry name" value="ATP_synth_f6_mt"/>
</dbReference>
<dbReference type="Gene3D" id="6.10.280.200">
    <property type="match status" value="1"/>
</dbReference>
<keyword evidence="6" id="KW-0999">Mitochondrion inner membrane</keyword>
<comment type="similarity">
    <text evidence="2">Belongs to the eukaryotic ATPase subunit F6 family.</text>
</comment>
<evidence type="ECO:0000256" key="5">
    <source>
        <dbReference type="ARBA" id="ARBA00022781"/>
    </source>
</evidence>
<dbReference type="GO" id="GO:0005743">
    <property type="term" value="C:mitochondrial inner membrane"/>
    <property type="evidence" value="ECO:0007669"/>
    <property type="project" value="UniProtKB-SubCell"/>
</dbReference>
<evidence type="ECO:0000256" key="4">
    <source>
        <dbReference type="ARBA" id="ARBA00022547"/>
    </source>
</evidence>
<dbReference type="EMBL" id="VZTT01204518">
    <property type="protein sequence ID" value="NXU06089.1"/>
    <property type="molecule type" value="Genomic_DNA"/>
</dbReference>
<feature type="non-terminal residue" evidence="14">
    <location>
        <position position="1"/>
    </location>
</feature>
<feature type="non-terminal residue" evidence="14">
    <location>
        <position position="57"/>
    </location>
</feature>
<comment type="caution">
    <text evidence="14">The sequence shown here is derived from an EMBL/GenBank/DDBJ whole genome shotgun (WGS) entry which is preliminary data.</text>
</comment>
<dbReference type="Proteomes" id="UP000566314">
    <property type="component" value="Unassembled WGS sequence"/>
</dbReference>
<keyword evidence="7" id="KW-0406">Ion transport</keyword>
<dbReference type="AlphaFoldDB" id="A0A7L3HNX4"/>
<dbReference type="SUPFAM" id="SSF111357">
    <property type="entry name" value="Mitochondrial ATP synthase coupling factor 6"/>
    <property type="match status" value="1"/>
</dbReference>
<keyword evidence="9" id="KW-0472">Membrane</keyword>
<evidence type="ECO:0000256" key="10">
    <source>
        <dbReference type="ARBA" id="ARBA00029863"/>
    </source>
</evidence>
<evidence type="ECO:0000256" key="3">
    <source>
        <dbReference type="ARBA" id="ARBA00022448"/>
    </source>
</evidence>
<dbReference type="OrthoDB" id="8902296at2759"/>